<keyword evidence="5" id="KW-1185">Reference proteome</keyword>
<protein>
    <submittedName>
        <fullName evidence="4">Calcium-binding protein</fullName>
    </submittedName>
</protein>
<dbReference type="SUPFAM" id="SSF51120">
    <property type="entry name" value="beta-Roll"/>
    <property type="match status" value="2"/>
</dbReference>
<sequence>MVETSGQDGPRSNDSEQVFESSSGQDPVVINSPAPGQEISIPVGDTERLQLRFDPLTVQVAQSDGDLLLQFPNGGQLALRDFSKEDSPPDLILPDGSPVDGEALLKQLEELISLPPLETAAGPAAPTGSGGGSVYQSNLGELIAGLQSGAGATETGFASNVGTPGGGTAPLADDDGEVFPTVESEDSPPVLSFAQTFVPPANPVGPGADQSLFTKKSDSVDLNAIDVGGYQDGTQYDAGKGNDIVILADDSRQAIEAGFVEGTEFDAGRGHDLVTGGSLADLVDGGRGNDTLLGGIGDDSLFGAQGNDSLVGGVDDDLLHGGGNNDILLGGVGDDTLIGGSGRDTLEGGDGKDLLNGGSSHDLLKGDAGADTLMGAGGRDTLEGGSGNDLLLGGSGNDSLLGGADNDQLFGSHGRDTLDGGLGDDFLNGGGSNDLLLGGLGDDTLLGGSGRDTLDGGLGDDVMAGGNGRDVFSFSLAENQGDDVILDFRTGNNGDRLELSDLLNVNGDGTIDIADLDAGGHNVSGTADSVVITFEQGGSLTLEGLDGSSVDSFQDLLDIKVNIDIS</sequence>
<name>A0A967F0J1_9PROT</name>
<feature type="region of interest" description="Disordered" evidence="3">
    <location>
        <begin position="155"/>
        <end position="175"/>
    </location>
</feature>
<reference evidence="4" key="1">
    <citation type="submission" date="2020-03" db="EMBL/GenBank/DDBJ databases">
        <title>Genome of Pelagibius litoralis DSM 21314T.</title>
        <authorList>
            <person name="Wang G."/>
        </authorList>
    </citation>
    <scope>NUCLEOTIDE SEQUENCE</scope>
    <source>
        <strain evidence="4">DSM 21314</strain>
    </source>
</reference>
<dbReference type="GO" id="GO:0005509">
    <property type="term" value="F:calcium ion binding"/>
    <property type="evidence" value="ECO:0007669"/>
    <property type="project" value="InterPro"/>
</dbReference>
<organism evidence="4 5">
    <name type="scientific">Pelagibius litoralis</name>
    <dbReference type="NCBI Taxonomy" id="374515"/>
    <lineage>
        <taxon>Bacteria</taxon>
        <taxon>Pseudomonadati</taxon>
        <taxon>Pseudomonadota</taxon>
        <taxon>Alphaproteobacteria</taxon>
        <taxon>Rhodospirillales</taxon>
        <taxon>Rhodovibrionaceae</taxon>
        <taxon>Pelagibius</taxon>
    </lineage>
</organism>
<dbReference type="Proteomes" id="UP000761264">
    <property type="component" value="Unassembled WGS sequence"/>
</dbReference>
<dbReference type="InterPro" id="IPR011049">
    <property type="entry name" value="Serralysin-like_metalloprot_C"/>
</dbReference>
<dbReference type="InterPro" id="IPR050557">
    <property type="entry name" value="RTX_toxin/Mannuronan_C5-epim"/>
</dbReference>
<dbReference type="PROSITE" id="PS00330">
    <property type="entry name" value="HEMOLYSIN_CALCIUM"/>
    <property type="match status" value="4"/>
</dbReference>
<keyword evidence="2" id="KW-0964">Secreted</keyword>
<evidence type="ECO:0000313" key="4">
    <source>
        <dbReference type="EMBL" id="NIA70850.1"/>
    </source>
</evidence>
<dbReference type="EMBL" id="JAAQPH010000016">
    <property type="protein sequence ID" value="NIA70850.1"/>
    <property type="molecule type" value="Genomic_DNA"/>
</dbReference>
<comment type="caution">
    <text evidence="4">The sequence shown here is derived from an EMBL/GenBank/DDBJ whole genome shotgun (WGS) entry which is preliminary data.</text>
</comment>
<dbReference type="PANTHER" id="PTHR38340:SF1">
    <property type="entry name" value="S-LAYER PROTEIN"/>
    <property type="match status" value="1"/>
</dbReference>
<gene>
    <name evidence="4" type="ORF">HBA54_19815</name>
</gene>
<proteinExistence type="predicted"/>
<dbReference type="Gene3D" id="2.150.10.10">
    <property type="entry name" value="Serralysin-like metalloprotease, C-terminal"/>
    <property type="match status" value="4"/>
</dbReference>
<dbReference type="RefSeq" id="WP_167227872.1">
    <property type="nucleotide sequence ID" value="NZ_JAAQPH010000016.1"/>
</dbReference>
<feature type="compositionally biased region" description="Polar residues" evidence="3">
    <location>
        <begin position="1"/>
        <end position="25"/>
    </location>
</feature>
<evidence type="ECO:0000256" key="1">
    <source>
        <dbReference type="ARBA" id="ARBA00004613"/>
    </source>
</evidence>
<dbReference type="PANTHER" id="PTHR38340">
    <property type="entry name" value="S-LAYER PROTEIN"/>
    <property type="match status" value="1"/>
</dbReference>
<dbReference type="NCBIfam" id="TIGR03661">
    <property type="entry name" value="T1SS_VCA0849"/>
    <property type="match status" value="1"/>
</dbReference>
<dbReference type="Pfam" id="PF00353">
    <property type="entry name" value="HemolysinCabind"/>
    <property type="match status" value="5"/>
</dbReference>
<accession>A0A967F0J1</accession>
<dbReference type="GO" id="GO:0005576">
    <property type="term" value="C:extracellular region"/>
    <property type="evidence" value="ECO:0007669"/>
    <property type="project" value="UniProtKB-SubCell"/>
</dbReference>
<feature type="region of interest" description="Disordered" evidence="3">
    <location>
        <begin position="1"/>
        <end position="40"/>
    </location>
</feature>
<dbReference type="AlphaFoldDB" id="A0A967F0J1"/>
<dbReference type="InterPro" id="IPR018511">
    <property type="entry name" value="Hemolysin-typ_Ca-bd_CS"/>
</dbReference>
<comment type="subcellular location">
    <subcellularLocation>
        <location evidence="1">Secreted</location>
    </subcellularLocation>
</comment>
<evidence type="ECO:0000256" key="2">
    <source>
        <dbReference type="ARBA" id="ARBA00022525"/>
    </source>
</evidence>
<dbReference type="InterPro" id="IPR001343">
    <property type="entry name" value="Hemolysn_Ca-bd"/>
</dbReference>
<evidence type="ECO:0000313" key="5">
    <source>
        <dbReference type="Proteomes" id="UP000761264"/>
    </source>
</evidence>
<evidence type="ECO:0000256" key="3">
    <source>
        <dbReference type="SAM" id="MobiDB-lite"/>
    </source>
</evidence>
<dbReference type="InterPro" id="IPR019960">
    <property type="entry name" value="T1SS_VCA0849"/>
</dbReference>
<dbReference type="PRINTS" id="PR00313">
    <property type="entry name" value="CABNDNGRPT"/>
</dbReference>